<protein>
    <recommendedName>
        <fullName evidence="1">Aminoglycoside phosphotransferase domain-containing protein</fullName>
    </recommendedName>
</protein>
<dbReference type="InterPro" id="IPR011009">
    <property type="entry name" value="Kinase-like_dom_sf"/>
</dbReference>
<dbReference type="RefSeq" id="XP_002849926.1">
    <property type="nucleotide sequence ID" value="XM_002849880.1"/>
</dbReference>
<evidence type="ECO:0000313" key="3">
    <source>
        <dbReference type="Proteomes" id="UP000002035"/>
    </source>
</evidence>
<dbReference type="PANTHER" id="PTHR21310">
    <property type="entry name" value="AMINOGLYCOSIDE PHOSPHOTRANSFERASE-RELATED-RELATED"/>
    <property type="match status" value="1"/>
</dbReference>
<reference evidence="3" key="1">
    <citation type="journal article" date="2012" name="MBio">
        <title>Comparative genome analysis of Trichophyton rubrum and related dermatophytes reveals candidate genes involved in infection.</title>
        <authorList>
            <person name="Martinez D.A."/>
            <person name="Oliver B.G."/>
            <person name="Graeser Y."/>
            <person name="Goldberg J.M."/>
            <person name="Li W."/>
            <person name="Martinez-Rossi N.M."/>
            <person name="Monod M."/>
            <person name="Shelest E."/>
            <person name="Barton R.C."/>
            <person name="Birch E."/>
            <person name="Brakhage A.A."/>
            <person name="Chen Z."/>
            <person name="Gurr S.J."/>
            <person name="Heiman D."/>
            <person name="Heitman J."/>
            <person name="Kosti I."/>
            <person name="Rossi A."/>
            <person name="Saif S."/>
            <person name="Samalova M."/>
            <person name="Saunders C.W."/>
            <person name="Shea T."/>
            <person name="Summerbell R.C."/>
            <person name="Xu J."/>
            <person name="Young S."/>
            <person name="Zeng Q."/>
            <person name="Birren B.W."/>
            <person name="Cuomo C.A."/>
            <person name="White T.C."/>
        </authorList>
    </citation>
    <scope>NUCLEOTIDE SEQUENCE [LARGE SCALE GENOMIC DNA]</scope>
    <source>
        <strain evidence="3">ATCC MYA-4605 / CBS 113480</strain>
    </source>
</reference>
<name>C5FBF8_ARTOC</name>
<dbReference type="Proteomes" id="UP000002035">
    <property type="component" value="Unassembled WGS sequence"/>
</dbReference>
<dbReference type="eggNOG" id="ENOG502SP8Y">
    <property type="taxonomic scope" value="Eukaryota"/>
</dbReference>
<keyword evidence="3" id="KW-1185">Reference proteome</keyword>
<organism evidence="2 3">
    <name type="scientific">Arthroderma otae (strain ATCC MYA-4605 / CBS 113480)</name>
    <name type="common">Microsporum canis</name>
    <dbReference type="NCBI Taxonomy" id="554155"/>
    <lineage>
        <taxon>Eukaryota</taxon>
        <taxon>Fungi</taxon>
        <taxon>Dikarya</taxon>
        <taxon>Ascomycota</taxon>
        <taxon>Pezizomycotina</taxon>
        <taxon>Eurotiomycetes</taxon>
        <taxon>Eurotiomycetidae</taxon>
        <taxon>Onygenales</taxon>
        <taxon>Arthrodermataceae</taxon>
        <taxon>Microsporum</taxon>
    </lineage>
</organism>
<dbReference type="CDD" id="cd05120">
    <property type="entry name" value="APH_ChoK_like"/>
    <property type="match status" value="1"/>
</dbReference>
<gene>
    <name evidence="2" type="ORF">MCYG_00030</name>
</gene>
<dbReference type="InterPro" id="IPR002575">
    <property type="entry name" value="Aminoglycoside_PTrfase"/>
</dbReference>
<dbReference type="HOGENOM" id="CLU_021768_6_1_1"/>
<evidence type="ECO:0000313" key="2">
    <source>
        <dbReference type="EMBL" id="EEQ27142.1"/>
    </source>
</evidence>
<sequence>MENVDATEKKPECPNCGWADPPSSLYKSRIKLFYEVSNRGLWHIGSDMILKEDPFDKWNTSEVANIQFIKENTKIPIPAVVKEWVQSDNQHYLLMERAPGETLEKLYPTLSLSDKERIADQVAEIVHQLRPLQSPQIGGLGGTPLHNGWIFMNNMEPAGPFSSDDELWDYMKVRLAKLPEKAVANLRKRMPSCKPYTWTHGHLEPGNIVIKDGNVSAILDWEFCGYFPVWWEYVTSGTGSPVDVEWLGLCRDKIRDAYPEAMMFFRDLDNLRFYPHLDKQGKKTLKRLMEDSE</sequence>
<dbReference type="VEuPathDB" id="FungiDB:MCYG_00030"/>
<dbReference type="InterPro" id="IPR051678">
    <property type="entry name" value="AGP_Transferase"/>
</dbReference>
<dbReference type="PANTHER" id="PTHR21310:SF48">
    <property type="entry name" value="AMINOGLYCOSIDE PHOSPHOTRANSFERASE DOMAIN-CONTAINING PROTEIN"/>
    <property type="match status" value="1"/>
</dbReference>
<dbReference type="OrthoDB" id="8300194at2759"/>
<dbReference type="Pfam" id="PF01636">
    <property type="entry name" value="APH"/>
    <property type="match status" value="1"/>
</dbReference>
<dbReference type="EMBL" id="DS995701">
    <property type="protein sequence ID" value="EEQ27142.1"/>
    <property type="molecule type" value="Genomic_DNA"/>
</dbReference>
<feature type="domain" description="Aminoglycoside phosphotransferase" evidence="1">
    <location>
        <begin position="62"/>
        <end position="237"/>
    </location>
</feature>
<dbReference type="GeneID" id="9223298"/>
<proteinExistence type="predicted"/>
<dbReference type="AlphaFoldDB" id="C5FBF8"/>
<accession>C5FBF8</accession>
<dbReference type="SUPFAM" id="SSF56112">
    <property type="entry name" value="Protein kinase-like (PK-like)"/>
    <property type="match status" value="1"/>
</dbReference>
<evidence type="ECO:0000259" key="1">
    <source>
        <dbReference type="Pfam" id="PF01636"/>
    </source>
</evidence>
<dbReference type="OMA" id="HSAKMES"/>
<dbReference type="Gene3D" id="3.90.1200.10">
    <property type="match status" value="1"/>
</dbReference>